<feature type="binding site" evidence="2">
    <location>
        <begin position="226"/>
        <end position="233"/>
    </location>
    <ligand>
        <name>ATP</name>
        <dbReference type="ChEBI" id="CHEBI:30616"/>
    </ligand>
</feature>
<dbReference type="InterPro" id="IPR003812">
    <property type="entry name" value="Fido"/>
</dbReference>
<keyword evidence="2" id="KW-0067">ATP-binding</keyword>
<feature type="domain" description="Fido" evidence="4">
    <location>
        <begin position="128"/>
        <end position="279"/>
    </location>
</feature>
<sequence>MHNTMNDTLHGLPVTGGKADGIYPDHTPDVLLPLLNETDKLNERFVCLKKQIPAHSDLWRITVEKLRALWTYHSNAIEGSTLTLGDTIFFLQEGLTVQGKPLKDFLDAQNHAQAVDYLFEIVSDQRPVTEGLIKEINALLLQGVSHTPAQTALGSKVNKPLSAGQYKLLPNHVLKRDGTMHKYVNPEHVAVQMQELTEYIRNSTVHPILLAAVAHYNMVRIHPFDDGNGRGARILMNIILMKNGYPPAVVKKEEKHFYLQYLNDADHGDILPFTRFIAGQLADTLRQVLADWERVGN</sequence>
<feature type="site" description="Important for autoinhibition of adenylyltransferase activity" evidence="3">
    <location>
        <position position="78"/>
    </location>
</feature>
<dbReference type="GO" id="GO:0005524">
    <property type="term" value="F:ATP binding"/>
    <property type="evidence" value="ECO:0007669"/>
    <property type="project" value="UniProtKB-KW"/>
</dbReference>
<comment type="caution">
    <text evidence="5">The sequence shown here is derived from an EMBL/GenBank/DDBJ whole genome shotgun (WGS) entry which is preliminary data.</text>
</comment>
<protein>
    <submittedName>
        <fullName evidence="5">Fic family protein</fullName>
    </submittedName>
</protein>
<dbReference type="OrthoDB" id="9813719at2"/>
<dbReference type="InterPro" id="IPR040198">
    <property type="entry name" value="Fido_containing"/>
</dbReference>
<reference evidence="5 6" key="1">
    <citation type="submission" date="2018-11" db="EMBL/GenBank/DDBJ databases">
        <title>Genomes From Bacteria Associated with the Canine Oral Cavity: a Test Case for Automated Genome-Based Taxonomic Assignment.</title>
        <authorList>
            <person name="Coil D.A."/>
            <person name="Jospin G."/>
            <person name="Darling A.E."/>
            <person name="Wallis C."/>
            <person name="Davis I.J."/>
            <person name="Harris S."/>
            <person name="Eisen J.A."/>
            <person name="Holcombe L.J."/>
            <person name="O'Flynn C."/>
        </authorList>
    </citation>
    <scope>NUCLEOTIDE SEQUENCE [LARGE SCALE GENOMIC DNA]</scope>
    <source>
        <strain evidence="5 6">COT-280</strain>
    </source>
</reference>
<keyword evidence="6" id="KW-1185">Reference proteome</keyword>
<dbReference type="SUPFAM" id="SSF140931">
    <property type="entry name" value="Fic-like"/>
    <property type="match status" value="1"/>
</dbReference>
<dbReference type="Proteomes" id="UP000269923">
    <property type="component" value="Unassembled WGS sequence"/>
</dbReference>
<dbReference type="Pfam" id="PF02661">
    <property type="entry name" value="Fic"/>
    <property type="match status" value="1"/>
</dbReference>
<evidence type="ECO:0000313" key="6">
    <source>
        <dbReference type="Proteomes" id="UP000269923"/>
    </source>
</evidence>
<evidence type="ECO:0000256" key="3">
    <source>
        <dbReference type="PIRSR" id="PIRSR640198-3"/>
    </source>
</evidence>
<evidence type="ECO:0000313" key="5">
    <source>
        <dbReference type="EMBL" id="RRD88944.1"/>
    </source>
</evidence>
<dbReference type="AlphaFoldDB" id="A0A3P2A0M2"/>
<dbReference type="EMBL" id="RQYC01000027">
    <property type="protein sequence ID" value="RRD88944.1"/>
    <property type="molecule type" value="Genomic_DNA"/>
</dbReference>
<feature type="active site" evidence="1">
    <location>
        <position position="222"/>
    </location>
</feature>
<gene>
    <name evidence="5" type="ORF">EII21_10435</name>
</gene>
<dbReference type="Gene3D" id="1.10.3290.10">
    <property type="entry name" value="Fido-like domain"/>
    <property type="match status" value="1"/>
</dbReference>
<dbReference type="PANTHER" id="PTHR13504:SF38">
    <property type="entry name" value="FIDO DOMAIN-CONTAINING PROTEIN"/>
    <property type="match status" value="1"/>
</dbReference>
<evidence type="ECO:0000256" key="2">
    <source>
        <dbReference type="PIRSR" id="PIRSR640198-2"/>
    </source>
</evidence>
<evidence type="ECO:0000256" key="1">
    <source>
        <dbReference type="PIRSR" id="PIRSR640198-1"/>
    </source>
</evidence>
<name>A0A3P2A0M2_9NEIS</name>
<organism evidence="5 6">
    <name type="scientific">Conchiformibius steedae</name>
    <dbReference type="NCBI Taxonomy" id="153493"/>
    <lineage>
        <taxon>Bacteria</taxon>
        <taxon>Pseudomonadati</taxon>
        <taxon>Pseudomonadota</taxon>
        <taxon>Betaproteobacteria</taxon>
        <taxon>Neisseriales</taxon>
        <taxon>Neisseriaceae</taxon>
        <taxon>Conchiformibius</taxon>
    </lineage>
</organism>
<accession>A0A3P2A0M2</accession>
<evidence type="ECO:0000259" key="4">
    <source>
        <dbReference type="PROSITE" id="PS51459"/>
    </source>
</evidence>
<dbReference type="PANTHER" id="PTHR13504">
    <property type="entry name" value="FIDO DOMAIN-CONTAINING PROTEIN DDB_G0283145"/>
    <property type="match status" value="1"/>
</dbReference>
<proteinExistence type="predicted"/>
<dbReference type="STRING" id="1121352.GCA_000620925_02100"/>
<dbReference type="InterPro" id="IPR036597">
    <property type="entry name" value="Fido-like_dom_sf"/>
</dbReference>
<dbReference type="PROSITE" id="PS51459">
    <property type="entry name" value="FIDO"/>
    <property type="match status" value="1"/>
</dbReference>
<keyword evidence="2" id="KW-0547">Nucleotide-binding</keyword>